<reference evidence="2" key="1">
    <citation type="journal article" date="2021" name="Nat. Commun.">
        <title>Genetic determinants of endophytism in the Arabidopsis root mycobiome.</title>
        <authorList>
            <person name="Mesny F."/>
            <person name="Miyauchi S."/>
            <person name="Thiergart T."/>
            <person name="Pickel B."/>
            <person name="Atanasova L."/>
            <person name="Karlsson M."/>
            <person name="Huettel B."/>
            <person name="Barry K.W."/>
            <person name="Haridas S."/>
            <person name="Chen C."/>
            <person name="Bauer D."/>
            <person name="Andreopoulos W."/>
            <person name="Pangilinan J."/>
            <person name="LaButti K."/>
            <person name="Riley R."/>
            <person name="Lipzen A."/>
            <person name="Clum A."/>
            <person name="Drula E."/>
            <person name="Henrissat B."/>
            <person name="Kohler A."/>
            <person name="Grigoriev I.V."/>
            <person name="Martin F.M."/>
            <person name="Hacquard S."/>
        </authorList>
    </citation>
    <scope>NUCLEOTIDE SEQUENCE</scope>
    <source>
        <strain evidence="2">MPI-CAGE-AT-0147</strain>
    </source>
</reference>
<name>A0A9P9IZ30_9HYPO</name>
<organism evidence="2 3">
    <name type="scientific">Dactylonectria macrodidyma</name>
    <dbReference type="NCBI Taxonomy" id="307937"/>
    <lineage>
        <taxon>Eukaryota</taxon>
        <taxon>Fungi</taxon>
        <taxon>Dikarya</taxon>
        <taxon>Ascomycota</taxon>
        <taxon>Pezizomycotina</taxon>
        <taxon>Sordariomycetes</taxon>
        <taxon>Hypocreomycetidae</taxon>
        <taxon>Hypocreales</taxon>
        <taxon>Nectriaceae</taxon>
        <taxon>Dactylonectria</taxon>
    </lineage>
</organism>
<evidence type="ECO:0000256" key="1">
    <source>
        <dbReference type="SAM" id="MobiDB-lite"/>
    </source>
</evidence>
<protein>
    <submittedName>
        <fullName evidence="2">Uncharacterized protein</fullName>
    </submittedName>
</protein>
<proteinExistence type="predicted"/>
<accession>A0A9P9IZ30</accession>
<keyword evidence="3" id="KW-1185">Reference proteome</keyword>
<gene>
    <name evidence="2" type="ORF">EDB81DRAFT_900814</name>
</gene>
<dbReference type="Proteomes" id="UP000738349">
    <property type="component" value="Unassembled WGS sequence"/>
</dbReference>
<feature type="region of interest" description="Disordered" evidence="1">
    <location>
        <begin position="84"/>
        <end position="104"/>
    </location>
</feature>
<evidence type="ECO:0000313" key="2">
    <source>
        <dbReference type="EMBL" id="KAH7141138.1"/>
    </source>
</evidence>
<feature type="region of interest" description="Disordered" evidence="1">
    <location>
        <begin position="33"/>
        <end position="52"/>
    </location>
</feature>
<sequence length="104" mass="11459">MKVIRDNGRKAAWWGDTGIEMERRIRGLAMNQAHMQQDDGDEHDDIEVGPMTGEPVDCGGIWNIVWDLQATHGTRGATALCRARRTAGATADRDDQDVPGDQQA</sequence>
<evidence type="ECO:0000313" key="3">
    <source>
        <dbReference type="Proteomes" id="UP000738349"/>
    </source>
</evidence>
<feature type="compositionally biased region" description="Acidic residues" evidence="1">
    <location>
        <begin position="38"/>
        <end position="47"/>
    </location>
</feature>
<dbReference type="EMBL" id="JAGMUV010000011">
    <property type="protein sequence ID" value="KAH7141138.1"/>
    <property type="molecule type" value="Genomic_DNA"/>
</dbReference>
<comment type="caution">
    <text evidence="2">The sequence shown here is derived from an EMBL/GenBank/DDBJ whole genome shotgun (WGS) entry which is preliminary data.</text>
</comment>
<dbReference type="OrthoDB" id="5090454at2759"/>
<dbReference type="AlphaFoldDB" id="A0A9P9IZ30"/>